<evidence type="ECO:0000259" key="13">
    <source>
        <dbReference type="SMART" id="SM00382"/>
    </source>
</evidence>
<accession>A0A8J6AR35</accession>
<comment type="catalytic activity">
    <reaction evidence="12">
        <text>ATP + H2O = ADP + phosphate + H(+)</text>
        <dbReference type="Rhea" id="RHEA:13065"/>
        <dbReference type="ChEBI" id="CHEBI:15377"/>
        <dbReference type="ChEBI" id="CHEBI:15378"/>
        <dbReference type="ChEBI" id="CHEBI:30616"/>
        <dbReference type="ChEBI" id="CHEBI:43474"/>
        <dbReference type="ChEBI" id="CHEBI:456216"/>
        <dbReference type="EC" id="3.6.4.12"/>
    </reaction>
</comment>
<dbReference type="Gene3D" id="1.10.8.60">
    <property type="match status" value="1"/>
</dbReference>
<evidence type="ECO:0000256" key="12">
    <source>
        <dbReference type="RuleBase" id="RU363048"/>
    </source>
</evidence>
<dbReference type="OrthoDB" id="10060499at2759"/>
<keyword evidence="3 12" id="KW-0547">Nucleotide-binding</keyword>
<evidence type="ECO:0000256" key="11">
    <source>
        <dbReference type="ARBA" id="ARBA00023242"/>
    </source>
</evidence>
<dbReference type="Pfam" id="PF17856">
    <property type="entry name" value="TIP49_C"/>
    <property type="match status" value="1"/>
</dbReference>
<evidence type="ECO:0000313" key="15">
    <source>
        <dbReference type="Proteomes" id="UP000717585"/>
    </source>
</evidence>
<evidence type="ECO:0000256" key="7">
    <source>
        <dbReference type="ARBA" id="ARBA00022840"/>
    </source>
</evidence>
<dbReference type="InterPro" id="IPR010339">
    <property type="entry name" value="TIP49_P-loop"/>
</dbReference>
<evidence type="ECO:0000256" key="10">
    <source>
        <dbReference type="ARBA" id="ARBA00023204"/>
    </source>
</evidence>
<keyword evidence="6 12" id="KW-0347">Helicase</keyword>
<evidence type="ECO:0000256" key="8">
    <source>
        <dbReference type="ARBA" id="ARBA00023015"/>
    </source>
</evidence>
<dbReference type="InterPro" id="IPR027238">
    <property type="entry name" value="RuvB-like"/>
</dbReference>
<evidence type="ECO:0000313" key="14">
    <source>
        <dbReference type="EMBL" id="KAG9391768.1"/>
    </source>
</evidence>
<evidence type="ECO:0000256" key="1">
    <source>
        <dbReference type="ARBA" id="ARBA00004123"/>
    </source>
</evidence>
<dbReference type="FunFam" id="3.40.50.300:FF:002221">
    <property type="entry name" value="RuvB-like 2"/>
    <property type="match status" value="2"/>
</dbReference>
<organism evidence="14 15">
    <name type="scientific">Carpediemonas membranifera</name>
    <dbReference type="NCBI Taxonomy" id="201153"/>
    <lineage>
        <taxon>Eukaryota</taxon>
        <taxon>Metamonada</taxon>
        <taxon>Carpediemonas-like organisms</taxon>
        <taxon>Carpediemonas</taxon>
    </lineage>
</organism>
<comment type="similarity">
    <text evidence="2 12">Belongs to the RuvB family.</text>
</comment>
<keyword evidence="9 12" id="KW-0804">Transcription</keyword>
<dbReference type="Proteomes" id="UP000717585">
    <property type="component" value="Unassembled WGS sequence"/>
</dbReference>
<keyword evidence="10" id="KW-0234">DNA repair</keyword>
<sequence>MEIPGATETAVPTVERVSAHSHIRGLGLDDRLNAREESQGLVGQKTARKSAGIIVKMIQAGAIAGRGILIAGPPASGKTAIAMAISRELGADIPFTSVSGSEFFSHEFNKTESLTQSMRKSIGLRIQEETELVEGEVVEWVVERPTDGTGDKVGRITLKTTDMEAEYDLGAKMIDAMEADKVTPGDVISIDKASGKVTKLGRSWSKTRDYDAQGPGTRLVETPAGELQKRKHVSHTVNLHEIDVINSRAQGFMALFSGATGEINPEVRQSVDKKVAEWREEGRATIVPGVLFIDEAHMLDIECFSFMNRAMEQSTAPIIIMATNRGENTKIRGTDTVSPHGIPADMLDRMNIIITKPYDAADIQKILQLRADAEGIDSIDEDAMDYLVTIGTETSIRYAMQLLTTAHLVARRDNMEEIQEEHFVKCRDLFLDVRRSEEFCDQWEKELITGNTVDDVEM</sequence>
<name>A0A8J6AR35_9EUKA</name>
<gene>
    <name evidence="14" type="ORF">J8273_6547</name>
</gene>
<evidence type="ECO:0000256" key="6">
    <source>
        <dbReference type="ARBA" id="ARBA00022806"/>
    </source>
</evidence>
<feature type="domain" description="AAA+ ATPase" evidence="13">
    <location>
        <begin position="64"/>
        <end position="359"/>
    </location>
</feature>
<comment type="subcellular location">
    <subcellularLocation>
        <location evidence="1">Nucleus</location>
    </subcellularLocation>
</comment>
<reference evidence="14" key="1">
    <citation type="submission" date="2021-05" db="EMBL/GenBank/DDBJ databases">
        <title>A free-living protist that lacks canonical eukaryotic 1 DNA replication and segregation systems.</title>
        <authorList>
            <person name="Salas-Leiva D.E."/>
            <person name="Tromer E.C."/>
            <person name="Curtis B.A."/>
            <person name="Jerlstrom-Hultqvist J."/>
            <person name="Kolisko M."/>
            <person name="Yi Z."/>
            <person name="Salas-Leiva J.S."/>
            <person name="Gallot-Lavallee L."/>
            <person name="Kops G.J.P.L."/>
            <person name="Archibald J.M."/>
            <person name="Simpson A.G.B."/>
            <person name="Roger A.J."/>
        </authorList>
    </citation>
    <scope>NUCLEOTIDE SEQUENCE</scope>
    <source>
        <strain evidence="14">BICM</strain>
    </source>
</reference>
<dbReference type="InterPro" id="IPR041048">
    <property type="entry name" value="RuvB-like_C"/>
</dbReference>
<keyword evidence="15" id="KW-1185">Reference proteome</keyword>
<dbReference type="AlphaFoldDB" id="A0A8J6AR35"/>
<proteinExistence type="inferred from homology"/>
<dbReference type="GO" id="GO:0005524">
    <property type="term" value="F:ATP binding"/>
    <property type="evidence" value="ECO:0007669"/>
    <property type="project" value="UniProtKB-KW"/>
</dbReference>
<keyword evidence="7 12" id="KW-0067">ATP-binding</keyword>
<dbReference type="SUPFAM" id="SSF52540">
    <property type="entry name" value="P-loop containing nucleoside triphosphate hydrolases"/>
    <property type="match status" value="1"/>
</dbReference>
<comment type="caution">
    <text evidence="14">The sequence shown here is derived from an EMBL/GenBank/DDBJ whole genome shotgun (WGS) entry which is preliminary data.</text>
</comment>
<dbReference type="FunFam" id="2.40.50.360:FF:000002">
    <property type="entry name" value="RuvB-like helicase"/>
    <property type="match status" value="1"/>
</dbReference>
<dbReference type="EMBL" id="JAHDYR010000053">
    <property type="protein sequence ID" value="KAG9391768.1"/>
    <property type="molecule type" value="Genomic_DNA"/>
</dbReference>
<keyword evidence="11 12" id="KW-0539">Nucleus</keyword>
<dbReference type="Pfam" id="PF06068">
    <property type="entry name" value="TIP49"/>
    <property type="match status" value="1"/>
</dbReference>
<evidence type="ECO:0000256" key="3">
    <source>
        <dbReference type="ARBA" id="ARBA00022741"/>
    </source>
</evidence>
<dbReference type="Gene3D" id="3.40.50.300">
    <property type="entry name" value="P-loop containing nucleotide triphosphate hydrolases"/>
    <property type="match status" value="1"/>
</dbReference>
<evidence type="ECO:0000256" key="5">
    <source>
        <dbReference type="ARBA" id="ARBA00022801"/>
    </source>
</evidence>
<dbReference type="PANTHER" id="PTHR11093">
    <property type="entry name" value="RUVB-RELATED REPTIN AND PONTIN"/>
    <property type="match status" value="1"/>
</dbReference>
<keyword evidence="4" id="KW-0227">DNA damage</keyword>
<dbReference type="EC" id="3.6.4.12" evidence="12"/>
<dbReference type="SMART" id="SM00382">
    <property type="entry name" value="AAA"/>
    <property type="match status" value="1"/>
</dbReference>
<protein>
    <recommendedName>
        <fullName evidence="12">RuvB-like helicase</fullName>
        <ecNumber evidence="12">3.6.4.12</ecNumber>
    </recommendedName>
</protein>
<keyword evidence="8 12" id="KW-0805">Transcription regulation</keyword>
<dbReference type="GO" id="GO:0016787">
    <property type="term" value="F:hydrolase activity"/>
    <property type="evidence" value="ECO:0007669"/>
    <property type="project" value="UniProtKB-KW"/>
</dbReference>
<evidence type="ECO:0000256" key="9">
    <source>
        <dbReference type="ARBA" id="ARBA00023163"/>
    </source>
</evidence>
<dbReference type="Gene3D" id="2.40.50.360">
    <property type="entry name" value="RuvB-like helicase, domain II"/>
    <property type="match status" value="1"/>
</dbReference>
<dbReference type="GO" id="GO:0003678">
    <property type="term" value="F:DNA helicase activity"/>
    <property type="evidence" value="ECO:0007669"/>
    <property type="project" value="UniProtKB-EC"/>
</dbReference>
<evidence type="ECO:0000256" key="4">
    <source>
        <dbReference type="ARBA" id="ARBA00022763"/>
    </source>
</evidence>
<keyword evidence="5 12" id="KW-0378">Hydrolase</keyword>
<dbReference type="InterPro" id="IPR027417">
    <property type="entry name" value="P-loop_NTPase"/>
</dbReference>
<evidence type="ECO:0000256" key="2">
    <source>
        <dbReference type="ARBA" id="ARBA00007519"/>
    </source>
</evidence>
<dbReference type="GO" id="GO:0006281">
    <property type="term" value="P:DNA repair"/>
    <property type="evidence" value="ECO:0007669"/>
    <property type="project" value="UniProtKB-KW"/>
</dbReference>
<dbReference type="InterPro" id="IPR042487">
    <property type="entry name" value="RuvBL1/2_DNA/RNA_bd_dom"/>
</dbReference>
<dbReference type="GO" id="GO:0005634">
    <property type="term" value="C:nucleus"/>
    <property type="evidence" value="ECO:0007669"/>
    <property type="project" value="UniProtKB-SubCell"/>
</dbReference>
<dbReference type="InterPro" id="IPR003593">
    <property type="entry name" value="AAA+_ATPase"/>
</dbReference>